<dbReference type="Gene3D" id="3.80.10.10">
    <property type="entry name" value="Ribonuclease Inhibitor"/>
    <property type="match status" value="1"/>
</dbReference>
<organism evidence="2">
    <name type="scientific">Chromera velia CCMP2878</name>
    <dbReference type="NCBI Taxonomy" id="1169474"/>
    <lineage>
        <taxon>Eukaryota</taxon>
        <taxon>Sar</taxon>
        <taxon>Alveolata</taxon>
        <taxon>Colpodellida</taxon>
        <taxon>Chromeraceae</taxon>
        <taxon>Chromera</taxon>
    </lineage>
</organism>
<proteinExistence type="predicted"/>
<gene>
    <name evidence="2" type="ORF">Cvel_6487</name>
</gene>
<evidence type="ECO:0000313" key="2">
    <source>
        <dbReference type="EMBL" id="CEM42224.1"/>
    </source>
</evidence>
<dbReference type="AlphaFoldDB" id="A0A0G4HEF7"/>
<dbReference type="PhylomeDB" id="A0A0G4HEF7"/>
<dbReference type="EMBL" id="CDMZ01002407">
    <property type="protein sequence ID" value="CEM42224.1"/>
    <property type="molecule type" value="Genomic_DNA"/>
</dbReference>
<dbReference type="VEuPathDB" id="CryptoDB:Cvel_6487"/>
<dbReference type="InterPro" id="IPR032675">
    <property type="entry name" value="LRR_dom_sf"/>
</dbReference>
<name>A0A0G4HEF7_9ALVE</name>
<protein>
    <submittedName>
        <fullName evidence="2">Uncharacterized protein</fullName>
    </submittedName>
</protein>
<feature type="region of interest" description="Disordered" evidence="1">
    <location>
        <begin position="246"/>
        <end position="267"/>
    </location>
</feature>
<evidence type="ECO:0000256" key="1">
    <source>
        <dbReference type="SAM" id="MobiDB-lite"/>
    </source>
</evidence>
<sequence length="533" mass="60851">MGTHPKEPASSDSWTEAREAGLVRACKLWDSMEAEEVKKAYMRFRPFPAAGKAGKSVVCECCGLSVRACSLKWAEFLSVEVESIEHYFRFREKGVDMGLGCAMDSLLHTGHAKYQTDLSVYWAHITKVIVLLKMEEVAKYVAMGGRLKARQEMENRFPCMYLSAEEALELLVKKDDFNFPLNTYERANVFALSYSWHAREHPDPTGTTAETVVQGLRETKNWWLSKCRKFLTAGWEEGEKLLKRERGGKREKKEGEEDEESWMEKHFKKQSNEEESVSLPYSTWGFPLLFQDFPSLPQRPRTPEEDICFSKGLSLLSCLYGNTSFQVYFLRCTEIPSDLEEVTNRTPYDERGWTNFESRVSSVKHKDYILQVGPLSQTLVQIPLSPPAFQKKLDDKRREEESESNPEGFVVRFTNGRTDRELVSELYKRFILDTQVSCQRVISMWGKYEIDTLEKGEMLGDYFRWIGEQPQCEVEEVCLWGCSLNALSLPPLAAGLCALSTLRELDLGSFGGAEFGPSSLEALSSLQQLKVGL</sequence>
<reference evidence="2" key="1">
    <citation type="submission" date="2014-11" db="EMBL/GenBank/DDBJ databases">
        <authorList>
            <person name="Otto D Thomas"/>
            <person name="Naeem Raeece"/>
        </authorList>
    </citation>
    <scope>NUCLEOTIDE SEQUENCE</scope>
</reference>
<accession>A0A0G4HEF7</accession>